<dbReference type="InterPro" id="IPR023013">
    <property type="entry name" value="AGPR_AS"/>
</dbReference>
<comment type="function">
    <text evidence="5">Catalyzes the NADPH-dependent reduction of N-acetyl-5-glutamyl phosphate to yield N-acetyl-L-glutamate 5-semialdehyde.</text>
</comment>
<name>A0ABU6MJ68_9BACI</name>
<keyword evidence="4 5" id="KW-0560">Oxidoreductase</keyword>
<comment type="catalytic activity">
    <reaction evidence="5">
        <text>N-acetyl-L-glutamate 5-semialdehyde + phosphate + NADP(+) = N-acetyl-L-glutamyl 5-phosphate + NADPH + H(+)</text>
        <dbReference type="Rhea" id="RHEA:21588"/>
        <dbReference type="ChEBI" id="CHEBI:15378"/>
        <dbReference type="ChEBI" id="CHEBI:29123"/>
        <dbReference type="ChEBI" id="CHEBI:43474"/>
        <dbReference type="ChEBI" id="CHEBI:57783"/>
        <dbReference type="ChEBI" id="CHEBI:57936"/>
        <dbReference type="ChEBI" id="CHEBI:58349"/>
        <dbReference type="EC" id="1.2.1.38"/>
    </reaction>
</comment>
<dbReference type="Pfam" id="PF22698">
    <property type="entry name" value="Semialdhyde_dhC_1"/>
    <property type="match status" value="1"/>
</dbReference>
<evidence type="ECO:0000256" key="6">
    <source>
        <dbReference type="PROSITE-ProRule" id="PRU10010"/>
    </source>
</evidence>
<comment type="subcellular location">
    <subcellularLocation>
        <location evidence="5">Cytoplasm</location>
    </subcellularLocation>
</comment>
<dbReference type="PROSITE" id="PS01224">
    <property type="entry name" value="ARGC"/>
    <property type="match status" value="1"/>
</dbReference>
<dbReference type="EMBL" id="JARMAB010000019">
    <property type="protein sequence ID" value="MED1204051.1"/>
    <property type="molecule type" value="Genomic_DNA"/>
</dbReference>
<dbReference type="InterPro" id="IPR058924">
    <property type="entry name" value="AGPR_dimerisation_dom"/>
</dbReference>
<dbReference type="NCBIfam" id="TIGR01850">
    <property type="entry name" value="argC"/>
    <property type="match status" value="1"/>
</dbReference>
<evidence type="ECO:0000256" key="3">
    <source>
        <dbReference type="ARBA" id="ARBA00022857"/>
    </source>
</evidence>
<dbReference type="InterPro" id="IPR036291">
    <property type="entry name" value="NAD(P)-bd_dom_sf"/>
</dbReference>
<dbReference type="EC" id="1.2.1.38" evidence="5"/>
<keyword evidence="5" id="KW-0963">Cytoplasm</keyword>
<accession>A0ABU6MJ68</accession>
<dbReference type="PANTHER" id="PTHR32338">
    <property type="entry name" value="N-ACETYL-GAMMA-GLUTAMYL-PHOSPHATE REDUCTASE, CHLOROPLASTIC-RELATED-RELATED"/>
    <property type="match status" value="1"/>
</dbReference>
<comment type="caution">
    <text evidence="8">The sequence shown here is derived from an EMBL/GenBank/DDBJ whole genome shotgun (WGS) entry which is preliminary data.</text>
</comment>
<evidence type="ECO:0000256" key="2">
    <source>
        <dbReference type="ARBA" id="ARBA00022605"/>
    </source>
</evidence>
<dbReference type="Pfam" id="PF01118">
    <property type="entry name" value="Semialdhyde_dh"/>
    <property type="match status" value="1"/>
</dbReference>
<dbReference type="SUPFAM" id="SSF51735">
    <property type="entry name" value="NAD(P)-binding Rossmann-fold domains"/>
    <property type="match status" value="1"/>
</dbReference>
<feature type="active site" evidence="5 6">
    <location>
        <position position="149"/>
    </location>
</feature>
<dbReference type="HAMAP" id="MF_00150">
    <property type="entry name" value="ArgC_type1"/>
    <property type="match status" value="1"/>
</dbReference>
<dbReference type="SUPFAM" id="SSF55347">
    <property type="entry name" value="Glyceraldehyde-3-phosphate dehydrogenase-like, C-terminal domain"/>
    <property type="match status" value="1"/>
</dbReference>
<dbReference type="CDD" id="cd23934">
    <property type="entry name" value="AGPR_1_C"/>
    <property type="match status" value="1"/>
</dbReference>
<dbReference type="InterPro" id="IPR000706">
    <property type="entry name" value="AGPR_type-1"/>
</dbReference>
<keyword evidence="2 5" id="KW-0028">Amino-acid biosynthesis</keyword>
<comment type="pathway">
    <text evidence="5">Amino-acid biosynthesis; L-arginine biosynthesis; N(2)-acetyl-L-ornithine from L-glutamate: step 3/4.</text>
</comment>
<dbReference type="Proteomes" id="UP001341444">
    <property type="component" value="Unassembled WGS sequence"/>
</dbReference>
<keyword evidence="9" id="KW-1185">Reference proteome</keyword>
<feature type="domain" description="Semialdehyde dehydrogenase NAD-binding" evidence="7">
    <location>
        <begin position="2"/>
        <end position="141"/>
    </location>
</feature>
<dbReference type="Gene3D" id="3.30.360.10">
    <property type="entry name" value="Dihydrodipicolinate Reductase, domain 2"/>
    <property type="match status" value="1"/>
</dbReference>
<evidence type="ECO:0000256" key="5">
    <source>
        <dbReference type="HAMAP-Rule" id="MF_00150"/>
    </source>
</evidence>
<evidence type="ECO:0000313" key="9">
    <source>
        <dbReference type="Proteomes" id="UP001341444"/>
    </source>
</evidence>
<reference evidence="8 9" key="1">
    <citation type="submission" date="2023-03" db="EMBL/GenBank/DDBJ databases">
        <title>Bacillus Genome Sequencing.</title>
        <authorList>
            <person name="Dunlap C."/>
        </authorList>
    </citation>
    <scope>NUCLEOTIDE SEQUENCE [LARGE SCALE GENOMIC DNA]</scope>
    <source>
        <strain evidence="8 9">B-23453</strain>
    </source>
</reference>
<dbReference type="CDD" id="cd17895">
    <property type="entry name" value="AGPR_1_N"/>
    <property type="match status" value="1"/>
</dbReference>
<proteinExistence type="inferred from homology"/>
<protein>
    <recommendedName>
        <fullName evidence="5">N-acetyl-gamma-glutamyl-phosphate reductase</fullName>
        <shortName evidence="5">AGPR</shortName>
        <ecNumber evidence="5">1.2.1.38</ecNumber>
    </recommendedName>
    <alternativeName>
        <fullName evidence="5">N-acetyl-glutamate semialdehyde dehydrogenase</fullName>
        <shortName evidence="5">NAGSA dehydrogenase</shortName>
    </alternativeName>
</protein>
<evidence type="ECO:0000313" key="8">
    <source>
        <dbReference type="EMBL" id="MED1204051.1"/>
    </source>
</evidence>
<gene>
    <name evidence="5 8" type="primary">argC</name>
    <name evidence="8" type="ORF">P4T90_13410</name>
</gene>
<dbReference type="PANTHER" id="PTHR32338:SF10">
    <property type="entry name" value="N-ACETYL-GAMMA-GLUTAMYL-PHOSPHATE REDUCTASE, CHLOROPLASTIC-RELATED"/>
    <property type="match status" value="1"/>
</dbReference>
<evidence type="ECO:0000259" key="7">
    <source>
        <dbReference type="SMART" id="SM00859"/>
    </source>
</evidence>
<dbReference type="GO" id="GO:0003942">
    <property type="term" value="F:N-acetyl-gamma-glutamyl-phosphate reductase activity"/>
    <property type="evidence" value="ECO:0007669"/>
    <property type="project" value="UniProtKB-EC"/>
</dbReference>
<evidence type="ECO:0000256" key="1">
    <source>
        <dbReference type="ARBA" id="ARBA00022571"/>
    </source>
</evidence>
<dbReference type="RefSeq" id="WP_066264368.1">
    <property type="nucleotide sequence ID" value="NZ_JARMAB010000019.1"/>
</dbReference>
<dbReference type="InterPro" id="IPR050085">
    <property type="entry name" value="AGPR"/>
</dbReference>
<dbReference type="Gene3D" id="3.40.50.720">
    <property type="entry name" value="NAD(P)-binding Rossmann-like Domain"/>
    <property type="match status" value="1"/>
</dbReference>
<dbReference type="SMART" id="SM00859">
    <property type="entry name" value="Semialdhyde_dh"/>
    <property type="match status" value="1"/>
</dbReference>
<sequence>MKAGIVGANGYGGAELIRFLNQHPYADIELLISHSTSGKKISEQYPHLRGLAEWDIEDLHQEGITDRVEVLFFATPAGVTKEVLPSFLEKGIKCIDLSGDFRLKDSESYRKWYGKTPAKEEHLKSAVYGLPELNRDSIKTAELIANPGCYPTAAILGMKPAIQASIVEAKTIIIDAKSGISGAGRSPSMGNLFSEVNENIQAYKLCRHQHIPEIEQAFHELSGKDVAIMFTPHLIPMTRGIMCTMYADLTREMTAAEIHELYKETYKDELFIRVRPLGEIPATKEVYGSNYCDIGLSVDQRTNKLIIISVIDNLVKGAAGQAIQNMNLLGGWNEQTGIHHTPVYP</sequence>
<dbReference type="InterPro" id="IPR000534">
    <property type="entry name" value="Semialdehyde_DH_NAD-bd"/>
</dbReference>
<keyword evidence="1 5" id="KW-0055">Arginine biosynthesis</keyword>
<keyword evidence="3 5" id="KW-0521">NADP</keyword>
<comment type="similarity">
    <text evidence="5">Belongs to the NAGSA dehydrogenase family. Type 1 subfamily.</text>
</comment>
<organism evidence="8 9">
    <name type="scientific">Heyndrickxia acidicola</name>
    <dbReference type="NCBI Taxonomy" id="209389"/>
    <lineage>
        <taxon>Bacteria</taxon>
        <taxon>Bacillati</taxon>
        <taxon>Bacillota</taxon>
        <taxon>Bacilli</taxon>
        <taxon>Bacillales</taxon>
        <taxon>Bacillaceae</taxon>
        <taxon>Heyndrickxia</taxon>
    </lineage>
</organism>
<evidence type="ECO:0000256" key="4">
    <source>
        <dbReference type="ARBA" id="ARBA00023002"/>
    </source>
</evidence>